<dbReference type="Proteomes" id="UP000218231">
    <property type="component" value="Unassembled WGS sequence"/>
</dbReference>
<protein>
    <submittedName>
        <fullName evidence="1">Uncharacterized protein</fullName>
    </submittedName>
</protein>
<keyword evidence="2" id="KW-1185">Reference proteome</keyword>
<evidence type="ECO:0000313" key="2">
    <source>
        <dbReference type="Proteomes" id="UP000218231"/>
    </source>
</evidence>
<gene>
    <name evidence="1" type="ORF">WR25_21430</name>
</gene>
<organism evidence="1 2">
    <name type="scientific">Diploscapter pachys</name>
    <dbReference type="NCBI Taxonomy" id="2018661"/>
    <lineage>
        <taxon>Eukaryota</taxon>
        <taxon>Metazoa</taxon>
        <taxon>Ecdysozoa</taxon>
        <taxon>Nematoda</taxon>
        <taxon>Chromadorea</taxon>
        <taxon>Rhabditida</taxon>
        <taxon>Rhabditina</taxon>
        <taxon>Rhabditomorpha</taxon>
        <taxon>Rhabditoidea</taxon>
        <taxon>Rhabditidae</taxon>
        <taxon>Diploscapter</taxon>
    </lineage>
</organism>
<proteinExistence type="predicted"/>
<reference evidence="1 2" key="1">
    <citation type="journal article" date="2017" name="Curr. Biol.">
        <title>Genome architecture and evolution of a unichromosomal asexual nematode.</title>
        <authorList>
            <person name="Fradin H."/>
            <person name="Zegar C."/>
            <person name="Gutwein M."/>
            <person name="Lucas J."/>
            <person name="Kovtun M."/>
            <person name="Corcoran D."/>
            <person name="Baugh L.R."/>
            <person name="Kiontke K."/>
            <person name="Gunsalus K."/>
            <person name="Fitch D.H."/>
            <person name="Piano F."/>
        </authorList>
    </citation>
    <scope>NUCLEOTIDE SEQUENCE [LARGE SCALE GENOMIC DNA]</scope>
    <source>
        <strain evidence="1">PF1309</strain>
    </source>
</reference>
<name>A0A2A2M280_9BILA</name>
<dbReference type="AlphaFoldDB" id="A0A2A2M280"/>
<dbReference type="EMBL" id="LIAE01006135">
    <property type="protein sequence ID" value="PAV92584.1"/>
    <property type="molecule type" value="Genomic_DNA"/>
</dbReference>
<accession>A0A2A2M280</accession>
<comment type="caution">
    <text evidence="1">The sequence shown here is derived from an EMBL/GenBank/DDBJ whole genome shotgun (WGS) entry which is preliminary data.</text>
</comment>
<evidence type="ECO:0000313" key="1">
    <source>
        <dbReference type="EMBL" id="PAV92584.1"/>
    </source>
</evidence>
<sequence>MAEQIALHLVDPQHAQDIELRLRLHLFHHDRRADRTAQFYDADQQLAGERTFGDRLNEAAVDLDQVEPDVFEVSDRGKAGSEIVQRHADAERLQFGDGPSRHLQVAQQRGFGDFDDQAIERKAVAFAGGGDHGAQMRPDLARGDVERQREVRWPLRCPGERAGEEMVGEMHRDACPVRDCEQLVRRHVAQVRVLPAHQRLERDDLAGAGADDGLEMHVELRERGRILIGGFDDAAPIALLLQTDVKGIGLRLLERLALVQRQIGAMHQVDRIAGPGVARRQADRSARLDHVVADRDRLVEDCRDPLRRLCDLGRVGGGQQHGELVTAQPRA</sequence>